<keyword evidence="2" id="KW-0812">Transmembrane</keyword>
<dbReference type="Proteomes" id="UP000317422">
    <property type="component" value="Unassembled WGS sequence"/>
</dbReference>
<dbReference type="EMBL" id="VFQC01000001">
    <property type="protein sequence ID" value="TQN32805.1"/>
    <property type="molecule type" value="Genomic_DNA"/>
</dbReference>
<reference evidence="3 4" key="1">
    <citation type="submission" date="2019-06" db="EMBL/GenBank/DDBJ databases">
        <title>Sequencing the genomes of 1000 actinobacteria strains.</title>
        <authorList>
            <person name="Klenk H.-P."/>
        </authorList>
    </citation>
    <scope>NUCLEOTIDE SEQUENCE [LARGE SCALE GENOMIC DNA]</scope>
    <source>
        <strain evidence="3 4">DSM 45015</strain>
    </source>
</reference>
<sequence length="94" mass="10227">MLDNDANDICDAHRAQRMSWAMLVGFPTAVITTVTILRWPRDWTESMGALFRGNADGEGTPMSSVPPHSGTATQESTGSSEPYEQDNAERDGDP</sequence>
<keyword evidence="2" id="KW-1133">Transmembrane helix</keyword>
<feature type="region of interest" description="Disordered" evidence="1">
    <location>
        <begin position="50"/>
        <end position="94"/>
    </location>
</feature>
<keyword evidence="4" id="KW-1185">Reference proteome</keyword>
<dbReference type="AlphaFoldDB" id="A0A543NLT9"/>
<keyword evidence="2" id="KW-0472">Membrane</keyword>
<proteinExistence type="predicted"/>
<evidence type="ECO:0000256" key="1">
    <source>
        <dbReference type="SAM" id="MobiDB-lite"/>
    </source>
</evidence>
<comment type="caution">
    <text evidence="3">The sequence shown here is derived from an EMBL/GenBank/DDBJ whole genome shotgun (WGS) entry which is preliminary data.</text>
</comment>
<gene>
    <name evidence="3" type="ORF">FHX37_2788</name>
</gene>
<feature type="transmembrane region" description="Helical" evidence="2">
    <location>
        <begin position="20"/>
        <end position="39"/>
    </location>
</feature>
<organism evidence="3 4">
    <name type="scientific">Haloactinospora alba</name>
    <dbReference type="NCBI Taxonomy" id="405555"/>
    <lineage>
        <taxon>Bacteria</taxon>
        <taxon>Bacillati</taxon>
        <taxon>Actinomycetota</taxon>
        <taxon>Actinomycetes</taxon>
        <taxon>Streptosporangiales</taxon>
        <taxon>Nocardiopsidaceae</taxon>
        <taxon>Haloactinospora</taxon>
    </lineage>
</organism>
<protein>
    <submittedName>
        <fullName evidence="3">Uncharacterized protein</fullName>
    </submittedName>
</protein>
<feature type="compositionally biased region" description="Polar residues" evidence="1">
    <location>
        <begin position="70"/>
        <end position="82"/>
    </location>
</feature>
<name>A0A543NLT9_9ACTN</name>
<evidence type="ECO:0000313" key="3">
    <source>
        <dbReference type="EMBL" id="TQN32805.1"/>
    </source>
</evidence>
<evidence type="ECO:0000256" key="2">
    <source>
        <dbReference type="SAM" id="Phobius"/>
    </source>
</evidence>
<evidence type="ECO:0000313" key="4">
    <source>
        <dbReference type="Proteomes" id="UP000317422"/>
    </source>
</evidence>
<accession>A0A543NLT9</accession>